<name>A0A1Y3PHD9_9BACI</name>
<accession>A0A1Y3PHD9</accession>
<keyword evidence="1" id="KW-0812">Transmembrane</keyword>
<keyword evidence="1" id="KW-0472">Membrane</keyword>
<sequence>MKDKQSEKWFSKPLQEKLDQYEVTVPDFPIRPTFMERLARCFFTPAKNPLATTRLTYARLALIQSLPPAGIWLLSLGLLFMR</sequence>
<protein>
    <submittedName>
        <fullName evidence="2">Uncharacterized protein</fullName>
    </submittedName>
</protein>
<proteinExistence type="predicted"/>
<evidence type="ECO:0000313" key="2">
    <source>
        <dbReference type="EMBL" id="OUM85516.1"/>
    </source>
</evidence>
<dbReference type="EMBL" id="LZRT01000101">
    <property type="protein sequence ID" value="OUM85516.1"/>
    <property type="molecule type" value="Genomic_DNA"/>
</dbReference>
<gene>
    <name evidence="2" type="ORF">BAA01_10640</name>
</gene>
<keyword evidence="1" id="KW-1133">Transmembrane helix</keyword>
<organism evidence="2 3">
    <name type="scientific">Bacillus thermozeamaize</name>
    <dbReference type="NCBI Taxonomy" id="230954"/>
    <lineage>
        <taxon>Bacteria</taxon>
        <taxon>Bacillati</taxon>
        <taxon>Bacillota</taxon>
        <taxon>Bacilli</taxon>
        <taxon>Bacillales</taxon>
        <taxon>Bacillaceae</taxon>
        <taxon>Bacillus</taxon>
    </lineage>
</organism>
<feature type="transmembrane region" description="Helical" evidence="1">
    <location>
        <begin position="57"/>
        <end position="81"/>
    </location>
</feature>
<dbReference type="AlphaFoldDB" id="A0A1Y3PHD9"/>
<evidence type="ECO:0000313" key="3">
    <source>
        <dbReference type="Proteomes" id="UP000196475"/>
    </source>
</evidence>
<evidence type="ECO:0000256" key="1">
    <source>
        <dbReference type="SAM" id="Phobius"/>
    </source>
</evidence>
<reference evidence="3" key="1">
    <citation type="submission" date="2016-06" db="EMBL/GenBank/DDBJ databases">
        <authorList>
            <person name="Nascimento L."/>
            <person name="Pereira R.V."/>
            <person name="Martins L.F."/>
            <person name="Quaggio R.B."/>
            <person name="Silva A.M."/>
            <person name="Setubal J.C."/>
        </authorList>
    </citation>
    <scope>NUCLEOTIDE SEQUENCE [LARGE SCALE GENOMIC DNA]</scope>
</reference>
<comment type="caution">
    <text evidence="2">The sequence shown here is derived from an EMBL/GenBank/DDBJ whole genome shotgun (WGS) entry which is preliminary data.</text>
</comment>
<dbReference type="Proteomes" id="UP000196475">
    <property type="component" value="Unassembled WGS sequence"/>
</dbReference>